<evidence type="ECO:0000256" key="2">
    <source>
        <dbReference type="ARBA" id="ARBA00048670"/>
    </source>
</evidence>
<keyword evidence="3" id="KW-0100">Branched-chain amino acid biosynthesis</keyword>
<sequence length="88" mass="9553">MTSHKLMMLVRNKPGVLARVVVLFSSRNVEVESLSFVPAGHGDLSRVDVVVGLREDRTSDQLMKQLARLLDVVHVADVDSAGDTALIA</sequence>
<evidence type="ECO:0000313" key="6">
    <source>
        <dbReference type="Proteomes" id="UP000605568"/>
    </source>
</evidence>
<accession>A0ABQ3MVH4</accession>
<evidence type="ECO:0000256" key="3">
    <source>
        <dbReference type="RuleBase" id="RU368092"/>
    </source>
</evidence>
<gene>
    <name evidence="5" type="ORF">GCM10017774_87520</name>
</gene>
<dbReference type="NCBIfam" id="TIGR00119">
    <property type="entry name" value="acolac_sm"/>
    <property type="match status" value="1"/>
</dbReference>
<comment type="catalytic activity">
    <reaction evidence="2 3">
        <text>2 pyruvate + H(+) = (2S)-2-acetolactate + CO2</text>
        <dbReference type="Rhea" id="RHEA:25249"/>
        <dbReference type="ChEBI" id="CHEBI:15361"/>
        <dbReference type="ChEBI" id="CHEBI:15378"/>
        <dbReference type="ChEBI" id="CHEBI:16526"/>
        <dbReference type="ChEBI" id="CHEBI:58476"/>
        <dbReference type="EC" id="2.2.1.6"/>
    </reaction>
</comment>
<dbReference type="Proteomes" id="UP000605568">
    <property type="component" value="Unassembled WGS sequence"/>
</dbReference>
<dbReference type="InterPro" id="IPR054480">
    <property type="entry name" value="AHAS_small-like_ACT"/>
</dbReference>
<comment type="pathway">
    <text evidence="3">Amino-acid biosynthesis; L-isoleucine biosynthesis; L-isoleucine from 2-oxobutanoate: step 1/4.</text>
</comment>
<organism evidence="5 6">
    <name type="scientific">Lentzea cavernae</name>
    <dbReference type="NCBI Taxonomy" id="2020703"/>
    <lineage>
        <taxon>Bacteria</taxon>
        <taxon>Bacillati</taxon>
        <taxon>Actinomycetota</taxon>
        <taxon>Actinomycetes</taxon>
        <taxon>Pseudonocardiales</taxon>
        <taxon>Pseudonocardiaceae</taxon>
        <taxon>Lentzea</taxon>
    </lineage>
</organism>
<comment type="subunit">
    <text evidence="1 3">Dimer of large and small chains.</text>
</comment>
<evidence type="ECO:0000313" key="5">
    <source>
        <dbReference type="EMBL" id="GHH61469.1"/>
    </source>
</evidence>
<name>A0ABQ3MVH4_9PSEU</name>
<protein>
    <recommendedName>
        <fullName evidence="3">Acetolactate synthase small subunit</fullName>
        <shortName evidence="3">AHAS</shortName>
        <shortName evidence="3">ALS</shortName>
        <ecNumber evidence="3">2.2.1.6</ecNumber>
    </recommendedName>
    <alternativeName>
        <fullName evidence="3">Acetohydroxy-acid synthase small subunit</fullName>
    </alternativeName>
</protein>
<evidence type="ECO:0000256" key="1">
    <source>
        <dbReference type="ARBA" id="ARBA00011744"/>
    </source>
</evidence>
<dbReference type="PROSITE" id="PS51671">
    <property type="entry name" value="ACT"/>
    <property type="match status" value="1"/>
</dbReference>
<keyword evidence="6" id="KW-1185">Reference proteome</keyword>
<comment type="similarity">
    <text evidence="3">Belongs to the acetolactate synthase small subunit family.</text>
</comment>
<comment type="pathway">
    <text evidence="3">Amino-acid biosynthesis; L-valine biosynthesis; L-valine from pyruvate: step 1/4.</text>
</comment>
<dbReference type="EC" id="2.2.1.6" evidence="3"/>
<dbReference type="Pfam" id="PF22629">
    <property type="entry name" value="ACT_AHAS_ss"/>
    <property type="match status" value="1"/>
</dbReference>
<dbReference type="PANTHER" id="PTHR30239">
    <property type="entry name" value="ACETOLACTATE SYNTHASE SMALL SUBUNIT"/>
    <property type="match status" value="1"/>
</dbReference>
<keyword evidence="3" id="KW-0808">Transferase</keyword>
<reference evidence="6" key="1">
    <citation type="journal article" date="2019" name="Int. J. Syst. Evol. Microbiol.">
        <title>The Global Catalogue of Microorganisms (GCM) 10K type strain sequencing project: providing services to taxonomists for standard genome sequencing and annotation.</title>
        <authorList>
            <consortium name="The Broad Institute Genomics Platform"/>
            <consortium name="The Broad Institute Genome Sequencing Center for Infectious Disease"/>
            <person name="Wu L."/>
            <person name="Ma J."/>
        </authorList>
    </citation>
    <scope>NUCLEOTIDE SEQUENCE [LARGE SCALE GENOMIC DNA]</scope>
    <source>
        <strain evidence="6">CGMCC 4.7367</strain>
    </source>
</reference>
<dbReference type="Gene3D" id="3.30.70.260">
    <property type="match status" value="1"/>
</dbReference>
<dbReference type="PANTHER" id="PTHR30239:SF0">
    <property type="entry name" value="ACETOLACTATE SYNTHASE SMALL SUBUNIT 1, CHLOROPLASTIC"/>
    <property type="match status" value="1"/>
</dbReference>
<comment type="caution">
    <text evidence="5">The sequence shown here is derived from an EMBL/GenBank/DDBJ whole genome shotgun (WGS) entry which is preliminary data.</text>
</comment>
<keyword evidence="3" id="KW-0028">Amino-acid biosynthesis</keyword>
<dbReference type="EMBL" id="BNAR01000026">
    <property type="protein sequence ID" value="GHH61469.1"/>
    <property type="molecule type" value="Genomic_DNA"/>
</dbReference>
<dbReference type="RefSeq" id="WP_191305338.1">
    <property type="nucleotide sequence ID" value="NZ_BNAR01000026.1"/>
</dbReference>
<feature type="domain" description="ACT" evidence="4">
    <location>
        <begin position="5"/>
        <end position="80"/>
    </location>
</feature>
<dbReference type="InterPro" id="IPR045865">
    <property type="entry name" value="ACT-like_dom_sf"/>
</dbReference>
<dbReference type="SUPFAM" id="SSF55021">
    <property type="entry name" value="ACT-like"/>
    <property type="match status" value="1"/>
</dbReference>
<dbReference type="InterPro" id="IPR004789">
    <property type="entry name" value="Acetalactate_synth_ssu"/>
</dbReference>
<comment type="function">
    <text evidence="3">Catalyzes the conversion of 2 pyruvate molecules into acetolactate in the first common step of the biosynthetic pathway of the branched-amino acids such as leucine, isoleucine, and valine.</text>
</comment>
<dbReference type="InterPro" id="IPR002912">
    <property type="entry name" value="ACT_dom"/>
</dbReference>
<evidence type="ECO:0000259" key="4">
    <source>
        <dbReference type="PROSITE" id="PS51671"/>
    </source>
</evidence>
<proteinExistence type="inferred from homology"/>